<evidence type="ECO:0000313" key="2">
    <source>
        <dbReference type="Proteomes" id="UP001050808"/>
    </source>
</evidence>
<keyword evidence="2" id="KW-1185">Reference proteome</keyword>
<sequence length="69" mass="7372">MPPEVRAAVEAPDGSLVPSGALVVRGDAARTQDSRHFGYAPRSALLGVVVTRPAARERRPLRPHLDPAH</sequence>
<proteinExistence type="predicted"/>
<dbReference type="Proteomes" id="UP001050808">
    <property type="component" value="Unassembled WGS sequence"/>
</dbReference>
<reference evidence="1" key="1">
    <citation type="submission" date="2024-05" db="EMBL/GenBank/DDBJ databases">
        <title>Whole genome shotgun sequence of Streptomyces violascens NBRC 12920.</title>
        <authorList>
            <person name="Komaki H."/>
            <person name="Tamura T."/>
        </authorList>
    </citation>
    <scope>NUCLEOTIDE SEQUENCE</scope>
    <source>
        <strain evidence="1">NBRC 12920</strain>
    </source>
</reference>
<protein>
    <recommendedName>
        <fullName evidence="3">Peptidase S26 domain-containing protein</fullName>
    </recommendedName>
</protein>
<comment type="caution">
    <text evidence="1">The sequence shown here is derived from an EMBL/GenBank/DDBJ whole genome shotgun (WGS) entry which is preliminary data.</text>
</comment>
<organism evidence="1 2">
    <name type="scientific">Streptomyces violascens</name>
    <dbReference type="NCBI Taxonomy" id="67381"/>
    <lineage>
        <taxon>Bacteria</taxon>
        <taxon>Bacillati</taxon>
        <taxon>Actinomycetota</taxon>
        <taxon>Actinomycetes</taxon>
        <taxon>Kitasatosporales</taxon>
        <taxon>Streptomycetaceae</taxon>
        <taxon>Streptomyces</taxon>
    </lineage>
</organism>
<name>A0ABQ3QFB9_9ACTN</name>
<evidence type="ECO:0008006" key="3">
    <source>
        <dbReference type="Google" id="ProtNLM"/>
    </source>
</evidence>
<gene>
    <name evidence="1" type="ORF">Sviol_03850</name>
</gene>
<accession>A0ABQ3QFB9</accession>
<dbReference type="EMBL" id="BNDY01000002">
    <property type="protein sequence ID" value="GHI35977.1"/>
    <property type="molecule type" value="Genomic_DNA"/>
</dbReference>
<dbReference type="InterPro" id="IPR036286">
    <property type="entry name" value="LexA/Signal_pep-like_sf"/>
</dbReference>
<dbReference type="SUPFAM" id="SSF51306">
    <property type="entry name" value="LexA/Signal peptidase"/>
    <property type="match status" value="1"/>
</dbReference>
<evidence type="ECO:0000313" key="1">
    <source>
        <dbReference type="EMBL" id="GHI35977.1"/>
    </source>
</evidence>